<dbReference type="EMBL" id="JAJEPW010000013">
    <property type="protein sequence ID" value="MCC2129111.1"/>
    <property type="molecule type" value="Genomic_DNA"/>
</dbReference>
<gene>
    <name evidence="1" type="ORF">LKD37_06200</name>
</gene>
<dbReference type="RefSeq" id="WP_302928407.1">
    <property type="nucleotide sequence ID" value="NZ_JAJEPW010000013.1"/>
</dbReference>
<dbReference type="AlphaFoldDB" id="A0AAE3DF12"/>
<name>A0AAE3DF12_9FIRM</name>
<evidence type="ECO:0000313" key="1">
    <source>
        <dbReference type="EMBL" id="MCC2129111.1"/>
    </source>
</evidence>
<sequence length="396" mass="43923">MSDETKASATVSDYLRWRGDLTFAQDGFNEVDNLLLCIISYIKLENIPRLRSFDPQDAMPMGDVCRLLTEEDEQLGLSTLDYIPLMRQAAETPRFREVSLFAFESLHDEDRQMQFAAVSFLLPDGSVYAAYRGTDMTIVGWQEDFNMSFLSAVPAQVKAAEYAGAVARACPRRALRIGGHSKGGNLAAWAAVHLDEKLQRKRLIAAYNNDGPGFSRDLVDTPSYQAVADRLFTYIPASSIVGVLLEHAEDYEVVDSTARSIMQHEPLSWCVEGPRFVHLGQRSQLGQLSDGVLREWIGSMSPREREQFSRAFFDILSRGGRTKTLEDLRSGGLAAGAALLREYAGADEEKKKIISEIFRRLAVDVKDELMKAAGAGVRRAGESILATGQAIADLRK</sequence>
<protein>
    <submittedName>
        <fullName evidence="1">DUF2974 domain-containing protein</fullName>
    </submittedName>
</protein>
<comment type="caution">
    <text evidence="1">The sequence shown here is derived from an EMBL/GenBank/DDBJ whole genome shotgun (WGS) entry which is preliminary data.</text>
</comment>
<accession>A0AAE3DF12</accession>
<evidence type="ECO:0000313" key="2">
    <source>
        <dbReference type="Proteomes" id="UP001199319"/>
    </source>
</evidence>
<dbReference type="InterPro" id="IPR024499">
    <property type="entry name" value="Mbeg1-like"/>
</dbReference>
<dbReference type="Pfam" id="PF11187">
    <property type="entry name" value="Mbeg1-like"/>
    <property type="match status" value="1"/>
</dbReference>
<organism evidence="1 2">
    <name type="scientific">Brotocaccenecus cirricatena</name>
    <dbReference type="NCBI Taxonomy" id="3064195"/>
    <lineage>
        <taxon>Bacteria</taxon>
        <taxon>Bacillati</taxon>
        <taxon>Bacillota</taxon>
        <taxon>Clostridia</taxon>
        <taxon>Eubacteriales</taxon>
        <taxon>Oscillospiraceae</taxon>
        <taxon>Brotocaccenecus</taxon>
    </lineage>
</organism>
<reference evidence="1" key="1">
    <citation type="submission" date="2021-10" db="EMBL/GenBank/DDBJ databases">
        <title>Anaerobic single-cell dispensing facilitates the cultivation of human gut bacteria.</title>
        <authorList>
            <person name="Afrizal A."/>
        </authorList>
    </citation>
    <scope>NUCLEOTIDE SEQUENCE</scope>
    <source>
        <strain evidence="1">CLA-AA-H272</strain>
    </source>
</reference>
<dbReference type="Proteomes" id="UP001199319">
    <property type="component" value="Unassembled WGS sequence"/>
</dbReference>
<keyword evidence="2" id="KW-1185">Reference proteome</keyword>
<proteinExistence type="predicted"/>
<dbReference type="SUPFAM" id="SSF53474">
    <property type="entry name" value="alpha/beta-Hydrolases"/>
    <property type="match status" value="1"/>
</dbReference>
<dbReference type="InterPro" id="IPR029058">
    <property type="entry name" value="AB_hydrolase_fold"/>
</dbReference>